<dbReference type="InterPro" id="IPR036236">
    <property type="entry name" value="Znf_C2H2_sf"/>
</dbReference>
<evidence type="ECO:0000256" key="11">
    <source>
        <dbReference type="SAM" id="MobiDB-lite"/>
    </source>
</evidence>
<name>A0A6G1Q7D2_CHAAH</name>
<feature type="domain" description="C2H2-type" evidence="12">
    <location>
        <begin position="1080"/>
        <end position="1107"/>
    </location>
</feature>
<dbReference type="GO" id="GO:0005654">
    <property type="term" value="C:nucleoplasm"/>
    <property type="evidence" value="ECO:0007669"/>
    <property type="project" value="TreeGrafter"/>
</dbReference>
<dbReference type="GO" id="GO:0000978">
    <property type="term" value="F:RNA polymerase II cis-regulatory region sequence-specific DNA binding"/>
    <property type="evidence" value="ECO:0007669"/>
    <property type="project" value="TreeGrafter"/>
</dbReference>
<evidence type="ECO:0000313" key="13">
    <source>
        <dbReference type="EMBL" id="KAF3698550.1"/>
    </source>
</evidence>
<dbReference type="PANTHER" id="PTHR24399:SF23">
    <property type="entry name" value="C2H2-TYPE DOMAIN-CONTAINING PROTEIN"/>
    <property type="match status" value="1"/>
</dbReference>
<gene>
    <name evidence="13" type="ORF">EXN66_Car014237</name>
</gene>
<proteinExistence type="predicted"/>
<sequence length="1193" mass="138038">MSSVQYLRQFVTERLTAAAEEILGVFGKTIVEYEEEIDRQRRLLDIVWKPQIKLQRIEIPQQHVCTKEEVLTDQQLCNQETNSSVDQEDPEPPHIKEEREVLCSIQEGEQLVLTQEMDTFKLTPTTTYYSNNVDGSPMSETVKEQIDCQHRLLDIVWNPRIKLHRIGQNLCMAEEVLTDQQFCNNEGNSRLDQEEPQPPKIKEEQEQLCRNLEGEQLLMKLETDTIMLTPTDEESDHSQPQPNNNHQLLSHSSPVADSQDHKESQASLGLSKLKKRHHRSNVDNSSMSDVHLNTQTCKMSFKCDTCGKAFRYKSQLNRHLRIHAGKKKEHKLKRHLPNHTGEKPYVCTSCGKQFKQKALLTDHFKVHTDEAEICSTCGKRFSRKASLIEHVRLHTGERPCICKTCGKGFRTSSGLFIHSRIHTGERPYICNTCGKDFISRSALVVHMRIHTGERPYLCKTCGKRFNDCSNYKTHMRSHIGEKPYACKTCGKTFVSKSGLSTHMKIHTGEKPHVCNTCGKRFLLKSTLHIHLRRHTVQQLRQFVTERLTVAAEEISKVFEKMIVEYEEEIDRQRKLLDNVWKPERKLQKIELPQQYVCKVEVFTAQQLCNHERTSTQDQEDPEPPQIKEEQEELSTSQEGEQLVLKQETNTFMWIPHYGKSDPSDQEGSTDVDSGSTRNVESNPKKTCDNADSSTMSETHCDTQTSKSSFRCDICSNVYQYNYQLNLHRRIHTSEKPFVCKTCGKRFRKTLEWKKHTKVHRGQNLYLCKTCGEGFGEISKFNRHKKNHMAKRPLSDAGVVVSDLFSNKAATMSSVHHLREFVTERLTAAAAEILGVFEKTIAEYQEEIDRQRRLLDIVLRPQIKLQRIELPQQHICKEEEVLTQQQQQQQQQLCDQETNSSLDQEEQDSPQIKKEEEFCSSQDVEKTETSMRKLPSDVVLQPQIKLCRIDPPQQRVYKEKEVLTDCNQKRNPSLEQKEAEPPQIKEEQEEFCSSLEQEQPVLRQETDTSMLISTNELLSPSSAVAKSQNQEVSQRVDSGSTRDAEPEPKRKCYKNTGHVTNVENPSVSVNKCKTKGGKKLLECDFCGKTFKIKYLLNKHVRVHTGEKAYCCSICGKAYDEWPEFQMHMKSVHTIEKPYLCTTCGDRFYQMSHLTNHVKVHIREETYIKTYGSPFRLYLNMRRAQLVETQHQCNT</sequence>
<evidence type="ECO:0000256" key="6">
    <source>
        <dbReference type="ARBA" id="ARBA00023015"/>
    </source>
</evidence>
<dbReference type="FunFam" id="3.30.160.60:FF:000557">
    <property type="entry name" value="zinc finger and SCAN domain-containing protein 29"/>
    <property type="match status" value="1"/>
</dbReference>
<feature type="compositionally biased region" description="Basic and acidic residues" evidence="11">
    <location>
        <begin position="910"/>
        <end position="932"/>
    </location>
</feature>
<dbReference type="Pfam" id="PF13912">
    <property type="entry name" value="zf-C2H2_6"/>
    <property type="match status" value="2"/>
</dbReference>
<dbReference type="Gene3D" id="3.30.160.60">
    <property type="entry name" value="Classic Zinc Finger"/>
    <property type="match status" value="14"/>
</dbReference>
<comment type="subcellular location">
    <subcellularLocation>
        <location evidence="1">Nucleus</location>
    </subcellularLocation>
</comment>
<feature type="compositionally biased region" description="Polar residues" evidence="11">
    <location>
        <begin position="892"/>
        <end position="901"/>
    </location>
</feature>
<keyword evidence="7" id="KW-0238">DNA-binding</keyword>
<evidence type="ECO:0000256" key="2">
    <source>
        <dbReference type="ARBA" id="ARBA00022723"/>
    </source>
</evidence>
<keyword evidence="14" id="KW-1185">Reference proteome</keyword>
<feature type="domain" description="C2H2-type" evidence="12">
    <location>
        <begin position="709"/>
        <end position="736"/>
    </location>
</feature>
<feature type="domain" description="C2H2-type" evidence="12">
    <location>
        <begin position="484"/>
        <end position="511"/>
    </location>
</feature>
<dbReference type="SUPFAM" id="SSF57667">
    <property type="entry name" value="beta-beta-alpha zinc fingers"/>
    <property type="match status" value="9"/>
</dbReference>
<feature type="domain" description="C2H2-type" evidence="12">
    <location>
        <begin position="428"/>
        <end position="455"/>
    </location>
</feature>
<keyword evidence="4 10" id="KW-0863">Zinc-finger</keyword>
<reference evidence="14" key="2">
    <citation type="submission" date="2019-02" db="EMBL/GenBank/DDBJ databases">
        <title>Opniocepnalus argus Var Kimnra genome.</title>
        <authorList>
            <person name="Zhou C."/>
            <person name="Xiao S."/>
        </authorList>
    </citation>
    <scope>NUCLEOTIDE SEQUENCE [LARGE SCALE GENOMIC DNA]</scope>
</reference>
<reference evidence="13 14" key="1">
    <citation type="submission" date="2019-02" db="EMBL/GenBank/DDBJ databases">
        <title>Opniocepnalus argus genome.</title>
        <authorList>
            <person name="Zhou C."/>
            <person name="Xiao S."/>
        </authorList>
    </citation>
    <scope>NUCLEOTIDE SEQUENCE [LARGE SCALE GENOMIC DNA]</scope>
    <source>
        <strain evidence="13">OARG1902GOOAL</strain>
        <tissue evidence="13">Muscle</tissue>
    </source>
</reference>
<dbReference type="PROSITE" id="PS50157">
    <property type="entry name" value="ZINC_FINGER_C2H2_2"/>
    <property type="match status" value="14"/>
</dbReference>
<feature type="region of interest" description="Disordered" evidence="11">
    <location>
        <begin position="612"/>
        <end position="640"/>
    </location>
</feature>
<evidence type="ECO:0000259" key="12">
    <source>
        <dbReference type="PROSITE" id="PS50157"/>
    </source>
</evidence>
<feature type="domain" description="C2H2-type" evidence="12">
    <location>
        <begin position="512"/>
        <end position="539"/>
    </location>
</feature>
<dbReference type="FunFam" id="3.30.160.60:FF:000295">
    <property type="entry name" value="zinc finger protein 19"/>
    <property type="match status" value="1"/>
</dbReference>
<feature type="region of interest" description="Disordered" evidence="11">
    <location>
        <begin position="654"/>
        <end position="700"/>
    </location>
</feature>
<dbReference type="FunFam" id="3.30.160.60:FF:000446">
    <property type="entry name" value="Zinc finger protein"/>
    <property type="match status" value="1"/>
</dbReference>
<evidence type="ECO:0000256" key="7">
    <source>
        <dbReference type="ARBA" id="ARBA00023125"/>
    </source>
</evidence>
<keyword evidence="2" id="KW-0479">Metal-binding</keyword>
<feature type="domain" description="C2H2-type" evidence="12">
    <location>
        <begin position="301"/>
        <end position="328"/>
    </location>
</feature>
<dbReference type="Pfam" id="PF00096">
    <property type="entry name" value="zf-C2H2"/>
    <property type="match status" value="8"/>
</dbReference>
<dbReference type="GO" id="GO:0001227">
    <property type="term" value="F:DNA-binding transcription repressor activity, RNA polymerase II-specific"/>
    <property type="evidence" value="ECO:0007669"/>
    <property type="project" value="TreeGrafter"/>
</dbReference>
<accession>A0A6G1Q7D2</accession>
<dbReference type="FunFam" id="3.30.160.60:FF:000416">
    <property type="entry name" value="zinc finger protein 879 isoform X1"/>
    <property type="match status" value="1"/>
</dbReference>
<dbReference type="FunFam" id="3.30.160.60:FF:001111">
    <property type="entry name" value="Zinc finger protein 92 homolog"/>
    <property type="match status" value="1"/>
</dbReference>
<feature type="domain" description="C2H2-type" evidence="12">
    <location>
        <begin position="765"/>
        <end position="792"/>
    </location>
</feature>
<organism evidence="13 14">
    <name type="scientific">Channa argus</name>
    <name type="common">Northern snakehead</name>
    <name type="synonym">Ophicephalus argus</name>
    <dbReference type="NCBI Taxonomy" id="215402"/>
    <lineage>
        <taxon>Eukaryota</taxon>
        <taxon>Metazoa</taxon>
        <taxon>Chordata</taxon>
        <taxon>Craniata</taxon>
        <taxon>Vertebrata</taxon>
        <taxon>Euteleostomi</taxon>
        <taxon>Actinopterygii</taxon>
        <taxon>Neopterygii</taxon>
        <taxon>Teleostei</taxon>
        <taxon>Neoteleostei</taxon>
        <taxon>Acanthomorphata</taxon>
        <taxon>Anabantaria</taxon>
        <taxon>Anabantiformes</taxon>
        <taxon>Channoidei</taxon>
        <taxon>Channidae</taxon>
        <taxon>Channa</taxon>
    </lineage>
</organism>
<evidence type="ECO:0000256" key="10">
    <source>
        <dbReference type="PROSITE-ProRule" id="PRU00042"/>
    </source>
</evidence>
<feature type="compositionally biased region" description="Polar residues" evidence="11">
    <location>
        <begin position="1018"/>
        <end position="1038"/>
    </location>
</feature>
<dbReference type="PANTHER" id="PTHR24399">
    <property type="entry name" value="ZINC FINGER AND BTB DOMAIN-CONTAINING"/>
    <property type="match status" value="1"/>
</dbReference>
<feature type="domain" description="C2H2-type" evidence="12">
    <location>
        <begin position="1137"/>
        <end position="1164"/>
    </location>
</feature>
<evidence type="ECO:0000256" key="1">
    <source>
        <dbReference type="ARBA" id="ARBA00004123"/>
    </source>
</evidence>
<dbReference type="FunFam" id="3.30.160.60:FF:000358">
    <property type="entry name" value="zinc finger protein 24"/>
    <property type="match status" value="1"/>
</dbReference>
<feature type="compositionally biased region" description="Basic and acidic residues" evidence="11">
    <location>
        <begin position="1039"/>
        <end position="1049"/>
    </location>
</feature>
<keyword evidence="3" id="KW-0677">Repeat</keyword>
<dbReference type="FunFam" id="3.30.160.60:FF:000045">
    <property type="entry name" value="ZFP69 zinc finger protein B"/>
    <property type="match status" value="1"/>
</dbReference>
<feature type="domain" description="C2H2-type" evidence="12">
    <location>
        <begin position="345"/>
        <end position="372"/>
    </location>
</feature>
<feature type="compositionally biased region" description="Polar residues" evidence="11">
    <location>
        <begin position="670"/>
        <end position="681"/>
    </location>
</feature>
<feature type="region of interest" description="Disordered" evidence="11">
    <location>
        <begin position="892"/>
        <end position="932"/>
    </location>
</feature>
<dbReference type="Proteomes" id="UP000503349">
    <property type="component" value="Chromosome 14"/>
</dbReference>
<feature type="compositionally biased region" description="Polar residues" evidence="11">
    <location>
        <begin position="689"/>
        <end position="700"/>
    </location>
</feature>
<dbReference type="GO" id="GO:0008270">
    <property type="term" value="F:zinc ion binding"/>
    <property type="evidence" value="ECO:0007669"/>
    <property type="project" value="UniProtKB-KW"/>
</dbReference>
<evidence type="ECO:0000256" key="8">
    <source>
        <dbReference type="ARBA" id="ARBA00023163"/>
    </source>
</evidence>
<feature type="compositionally biased region" description="Polar residues" evidence="11">
    <location>
        <begin position="238"/>
        <end position="256"/>
    </location>
</feature>
<feature type="domain" description="C2H2-type" evidence="12">
    <location>
        <begin position="737"/>
        <end position="764"/>
    </location>
</feature>
<dbReference type="FunFam" id="3.30.160.60:FF:000100">
    <property type="entry name" value="Zinc finger 45-like"/>
    <property type="match status" value="1"/>
</dbReference>
<keyword evidence="8" id="KW-0804">Transcription</keyword>
<keyword evidence="9" id="KW-0539">Nucleus</keyword>
<evidence type="ECO:0000313" key="14">
    <source>
        <dbReference type="Proteomes" id="UP000503349"/>
    </source>
</evidence>
<feature type="domain" description="C2H2-type" evidence="12">
    <location>
        <begin position="372"/>
        <end position="399"/>
    </location>
</feature>
<evidence type="ECO:0000256" key="9">
    <source>
        <dbReference type="ARBA" id="ARBA00023242"/>
    </source>
</evidence>
<protein>
    <submittedName>
        <fullName evidence="13">Zinc finger protein 569</fullName>
    </submittedName>
</protein>
<dbReference type="InterPro" id="IPR013087">
    <property type="entry name" value="Znf_C2H2_type"/>
</dbReference>
<feature type="domain" description="C2H2-type" evidence="12">
    <location>
        <begin position="400"/>
        <end position="427"/>
    </location>
</feature>
<dbReference type="EMBL" id="CM015725">
    <property type="protein sequence ID" value="KAF3698550.1"/>
    <property type="molecule type" value="Genomic_DNA"/>
</dbReference>
<dbReference type="PROSITE" id="PS00028">
    <property type="entry name" value="ZINC_FINGER_C2H2_1"/>
    <property type="match status" value="14"/>
</dbReference>
<keyword evidence="6" id="KW-0805">Transcription regulation</keyword>
<dbReference type="SMART" id="SM00355">
    <property type="entry name" value="ZnF_C2H2"/>
    <property type="match status" value="14"/>
</dbReference>
<evidence type="ECO:0000256" key="4">
    <source>
        <dbReference type="ARBA" id="ARBA00022771"/>
    </source>
</evidence>
<dbReference type="AlphaFoldDB" id="A0A6G1Q7D2"/>
<feature type="domain" description="C2H2-type" evidence="12">
    <location>
        <begin position="1108"/>
        <end position="1136"/>
    </location>
</feature>
<feature type="region of interest" description="Disordered" evidence="11">
    <location>
        <begin position="1018"/>
        <end position="1056"/>
    </location>
</feature>
<evidence type="ECO:0000256" key="5">
    <source>
        <dbReference type="ARBA" id="ARBA00022833"/>
    </source>
</evidence>
<keyword evidence="5" id="KW-0862">Zinc</keyword>
<evidence type="ECO:0000256" key="3">
    <source>
        <dbReference type="ARBA" id="ARBA00022737"/>
    </source>
</evidence>
<dbReference type="FunFam" id="3.30.160.60:FF:000690">
    <property type="entry name" value="Zinc finger protein 354C"/>
    <property type="match status" value="1"/>
</dbReference>
<feature type="region of interest" description="Disordered" evidence="11">
    <location>
        <begin position="231"/>
        <end position="288"/>
    </location>
</feature>
<feature type="domain" description="C2H2-type" evidence="12">
    <location>
        <begin position="456"/>
        <end position="483"/>
    </location>
</feature>